<evidence type="ECO:0000313" key="1">
    <source>
        <dbReference type="EMBL" id="VUX23071.1"/>
    </source>
</evidence>
<gene>
    <name evidence="1" type="ORF">DFSSTS7063_03187</name>
</gene>
<dbReference type="AlphaFoldDB" id="A0A564UUZ1"/>
<dbReference type="Proteomes" id="UP000358366">
    <property type="component" value="Unassembled WGS sequence"/>
</dbReference>
<accession>A0A564UUZ1</accession>
<organism evidence="1 2">
    <name type="scientific">Dorea formicigenerans</name>
    <dbReference type="NCBI Taxonomy" id="39486"/>
    <lineage>
        <taxon>Bacteria</taxon>
        <taxon>Bacillati</taxon>
        <taxon>Bacillota</taxon>
        <taxon>Clostridia</taxon>
        <taxon>Lachnospirales</taxon>
        <taxon>Lachnospiraceae</taxon>
        <taxon>Dorea</taxon>
    </lineage>
</organism>
<sequence>MNFFCSSAEFDEYVTEMELDTNDVIKADIDRALIEAKATFEV</sequence>
<dbReference type="EMBL" id="CABHNI010000061">
    <property type="protein sequence ID" value="VUX23071.1"/>
    <property type="molecule type" value="Genomic_DNA"/>
</dbReference>
<reference evidence="1 2" key="1">
    <citation type="submission" date="2019-07" db="EMBL/GenBank/DDBJ databases">
        <authorList>
            <person name="Hibberd C M."/>
            <person name="Gehrig L. J."/>
            <person name="Chang H.-W."/>
            <person name="Venkatesh S."/>
        </authorList>
    </citation>
    <scope>NUCLEOTIDE SEQUENCE [LARGE SCALE GENOMIC DNA]</scope>
    <source>
        <strain evidence="1">Dorea_formicigenerans_SSTS_Bg7063</strain>
    </source>
</reference>
<evidence type="ECO:0000313" key="2">
    <source>
        <dbReference type="Proteomes" id="UP000358366"/>
    </source>
</evidence>
<proteinExistence type="predicted"/>
<name>A0A564UUZ1_9FIRM</name>
<protein>
    <submittedName>
        <fullName evidence="1">Uncharacterized protein</fullName>
    </submittedName>
</protein>